<reference evidence="7" key="1">
    <citation type="submission" date="2015-07" db="EMBL/GenBank/DDBJ databases">
        <title>Draft genome sequence of the purine-degrading Gottschalkia purinilyticum DSM 1384 (formerly Clostridium purinilyticum).</title>
        <authorList>
            <person name="Poehlein A."/>
            <person name="Schiel-Bengelsdorf B."/>
            <person name="Bengelsdorf F.R."/>
            <person name="Daniel R."/>
            <person name="Duerre P."/>
        </authorList>
    </citation>
    <scope>NUCLEOTIDE SEQUENCE [LARGE SCALE GENOMIC DNA]</scope>
    <source>
        <strain evidence="7">DSM 1384</strain>
    </source>
</reference>
<sequence length="154" mass="17752">MKRSDIENMVTEMLDPILEELNFELVDVEYIKEGPNMYLRIYIDKPGGINIDDCQKVSEQVSELLDEKDPIEENYFLEVSSPGLDRPLKKEKDFQSSIGKDVEISLYKPLNGKKKFAGKLLKFDNEKVYIEDDTIGEIAIERESISKINLAIIF</sequence>
<evidence type="ECO:0000256" key="3">
    <source>
        <dbReference type="HAMAP-Rule" id="MF_01077"/>
    </source>
</evidence>
<dbReference type="NCBIfam" id="NF000928">
    <property type="entry name" value="PRK00092.1-2"/>
    <property type="match status" value="1"/>
</dbReference>
<keyword evidence="2 3" id="KW-0690">Ribosome biogenesis</keyword>
<evidence type="ECO:0000256" key="2">
    <source>
        <dbReference type="ARBA" id="ARBA00022517"/>
    </source>
</evidence>
<dbReference type="GO" id="GO:0000028">
    <property type="term" value="P:ribosomal small subunit assembly"/>
    <property type="evidence" value="ECO:0007669"/>
    <property type="project" value="TreeGrafter"/>
</dbReference>
<dbReference type="InterPro" id="IPR003728">
    <property type="entry name" value="Ribosome_maturation_RimP"/>
</dbReference>
<dbReference type="InterPro" id="IPR028998">
    <property type="entry name" value="RimP_C"/>
</dbReference>
<dbReference type="OrthoDB" id="9805006at2"/>
<proteinExistence type="inferred from homology"/>
<comment type="caution">
    <text evidence="6">The sequence shown here is derived from an EMBL/GenBank/DDBJ whole genome shotgun (WGS) entry which is preliminary data.</text>
</comment>
<dbReference type="Gene3D" id="2.30.30.180">
    <property type="entry name" value="Ribosome maturation factor RimP, C-terminal domain"/>
    <property type="match status" value="1"/>
</dbReference>
<dbReference type="Pfam" id="PF17384">
    <property type="entry name" value="DUF150_C"/>
    <property type="match status" value="1"/>
</dbReference>
<accession>A0A0L0WBI7</accession>
<keyword evidence="7" id="KW-1185">Reference proteome</keyword>
<dbReference type="InterPro" id="IPR035956">
    <property type="entry name" value="RimP_N_sf"/>
</dbReference>
<dbReference type="SUPFAM" id="SSF75420">
    <property type="entry name" value="YhbC-like, N-terminal domain"/>
    <property type="match status" value="1"/>
</dbReference>
<dbReference type="EMBL" id="LGSS01000005">
    <property type="protein sequence ID" value="KNF08858.1"/>
    <property type="molecule type" value="Genomic_DNA"/>
</dbReference>
<dbReference type="InterPro" id="IPR036847">
    <property type="entry name" value="RimP_C_sf"/>
</dbReference>
<dbReference type="PATRIC" id="fig|1503.3.peg.2690"/>
<evidence type="ECO:0000259" key="5">
    <source>
        <dbReference type="Pfam" id="PF17384"/>
    </source>
</evidence>
<name>A0A0L0WBI7_GOTPU</name>
<keyword evidence="1 3" id="KW-0963">Cytoplasm</keyword>
<dbReference type="FunFam" id="3.30.300.70:FF:000001">
    <property type="entry name" value="Ribosome maturation factor RimP"/>
    <property type="match status" value="1"/>
</dbReference>
<feature type="domain" description="Ribosome maturation factor RimP N-terminal" evidence="4">
    <location>
        <begin position="13"/>
        <end position="85"/>
    </location>
</feature>
<protein>
    <recommendedName>
        <fullName evidence="3">Ribosome maturation factor RimP</fullName>
    </recommendedName>
</protein>
<organism evidence="6 7">
    <name type="scientific">Gottschalkia purinilytica</name>
    <name type="common">Clostridium purinilyticum</name>
    <dbReference type="NCBI Taxonomy" id="1503"/>
    <lineage>
        <taxon>Bacteria</taxon>
        <taxon>Bacillati</taxon>
        <taxon>Bacillota</taxon>
        <taxon>Tissierellia</taxon>
        <taxon>Tissierellales</taxon>
        <taxon>Gottschalkiaceae</taxon>
        <taxon>Gottschalkia</taxon>
    </lineage>
</organism>
<dbReference type="PANTHER" id="PTHR33867">
    <property type="entry name" value="RIBOSOME MATURATION FACTOR RIMP"/>
    <property type="match status" value="1"/>
</dbReference>
<dbReference type="GO" id="GO:0005829">
    <property type="term" value="C:cytosol"/>
    <property type="evidence" value="ECO:0007669"/>
    <property type="project" value="TreeGrafter"/>
</dbReference>
<dbReference type="Pfam" id="PF02576">
    <property type="entry name" value="RimP_N"/>
    <property type="match status" value="1"/>
</dbReference>
<dbReference type="Proteomes" id="UP000037267">
    <property type="component" value="Unassembled WGS sequence"/>
</dbReference>
<comment type="subcellular location">
    <subcellularLocation>
        <location evidence="3">Cytoplasm</location>
    </subcellularLocation>
</comment>
<feature type="domain" description="Ribosome maturation factor RimP C-terminal" evidence="5">
    <location>
        <begin position="88"/>
        <end position="153"/>
    </location>
</feature>
<dbReference type="CDD" id="cd01734">
    <property type="entry name" value="YlxS_C"/>
    <property type="match status" value="1"/>
</dbReference>
<comment type="similarity">
    <text evidence="3">Belongs to the RimP family.</text>
</comment>
<dbReference type="STRING" id="1503.CLPU_5c01650"/>
<dbReference type="HAMAP" id="MF_01077">
    <property type="entry name" value="RimP"/>
    <property type="match status" value="1"/>
</dbReference>
<evidence type="ECO:0000256" key="1">
    <source>
        <dbReference type="ARBA" id="ARBA00022490"/>
    </source>
</evidence>
<dbReference type="AlphaFoldDB" id="A0A0L0WBI7"/>
<dbReference type="PANTHER" id="PTHR33867:SF1">
    <property type="entry name" value="RIBOSOME MATURATION FACTOR RIMP"/>
    <property type="match status" value="1"/>
</dbReference>
<evidence type="ECO:0000313" key="7">
    <source>
        <dbReference type="Proteomes" id="UP000037267"/>
    </source>
</evidence>
<dbReference type="InterPro" id="IPR028989">
    <property type="entry name" value="RimP_N"/>
</dbReference>
<evidence type="ECO:0000313" key="6">
    <source>
        <dbReference type="EMBL" id="KNF08858.1"/>
    </source>
</evidence>
<dbReference type="GO" id="GO:0006412">
    <property type="term" value="P:translation"/>
    <property type="evidence" value="ECO:0007669"/>
    <property type="project" value="TreeGrafter"/>
</dbReference>
<dbReference type="SUPFAM" id="SSF74942">
    <property type="entry name" value="YhbC-like, C-terminal domain"/>
    <property type="match status" value="1"/>
</dbReference>
<evidence type="ECO:0000259" key="4">
    <source>
        <dbReference type="Pfam" id="PF02576"/>
    </source>
</evidence>
<comment type="function">
    <text evidence="3">Required for maturation of 30S ribosomal subunits.</text>
</comment>
<gene>
    <name evidence="3 6" type="primary">rimP</name>
    <name evidence="6" type="ORF">CLPU_5c01650</name>
</gene>
<dbReference type="Gene3D" id="3.30.300.70">
    <property type="entry name" value="RimP-like superfamily, N-terminal"/>
    <property type="match status" value="1"/>
</dbReference>
<dbReference type="RefSeq" id="WP_050354954.1">
    <property type="nucleotide sequence ID" value="NZ_LGSS01000005.1"/>
</dbReference>